<evidence type="ECO:0000313" key="3">
    <source>
        <dbReference type="Proteomes" id="UP001373714"/>
    </source>
</evidence>
<proteinExistence type="predicted"/>
<dbReference type="Proteomes" id="UP001373714">
    <property type="component" value="Unassembled WGS sequence"/>
</dbReference>
<sequence length="328" mass="35790">MYQDMLITLSATPGLPDGQSGPQAQPLASPSALPPYTQTPSSVSIKFELSYPPPTLQNPIVPIYRSQGFLSPLSNGSPPEYRRSLQNAMLDPKPAYTLHFDPSTQNTILATPDGQKLSSISFLKPRRQTITTFEPADGDAQTLAGSSFTLADEDHILLQSETLSNDDEDDDNDDYGAQEEVGSILIDAAVPTRETITLSSHKYFHPKGTKFTAQSGNSYRWQKSINTSTPPISPTKGMLQNARPHSTFVLTCSPPKSQRTPGSKKIVGRISISESKNPKAILELKGQEELSEAVFLGSAVAMLKKVELKAARQKAQRTIPQNMMQLTF</sequence>
<gene>
    <name evidence="2" type="ORF">TWF730_000639</name>
</gene>
<accession>A0AAV9VP93</accession>
<dbReference type="AlphaFoldDB" id="A0AAV9VP93"/>
<name>A0AAV9VP93_9PEZI</name>
<protein>
    <submittedName>
        <fullName evidence="2">Uncharacterized protein</fullName>
    </submittedName>
</protein>
<organism evidence="2 3">
    <name type="scientific">Orbilia blumenaviensis</name>
    <dbReference type="NCBI Taxonomy" id="1796055"/>
    <lineage>
        <taxon>Eukaryota</taxon>
        <taxon>Fungi</taxon>
        <taxon>Dikarya</taxon>
        <taxon>Ascomycota</taxon>
        <taxon>Pezizomycotina</taxon>
        <taxon>Orbiliomycetes</taxon>
        <taxon>Orbiliales</taxon>
        <taxon>Orbiliaceae</taxon>
        <taxon>Orbilia</taxon>
    </lineage>
</organism>
<evidence type="ECO:0000313" key="2">
    <source>
        <dbReference type="EMBL" id="KAK6363195.1"/>
    </source>
</evidence>
<evidence type="ECO:0000256" key="1">
    <source>
        <dbReference type="SAM" id="MobiDB-lite"/>
    </source>
</evidence>
<feature type="compositionally biased region" description="Low complexity" evidence="1">
    <location>
        <begin position="19"/>
        <end position="35"/>
    </location>
</feature>
<reference evidence="2 3" key="1">
    <citation type="submission" date="2019-10" db="EMBL/GenBank/DDBJ databases">
        <authorList>
            <person name="Palmer J.M."/>
        </authorList>
    </citation>
    <scope>NUCLEOTIDE SEQUENCE [LARGE SCALE GENOMIC DNA]</scope>
    <source>
        <strain evidence="2 3">TWF730</strain>
    </source>
</reference>
<comment type="caution">
    <text evidence="2">The sequence shown here is derived from an EMBL/GenBank/DDBJ whole genome shotgun (WGS) entry which is preliminary data.</text>
</comment>
<keyword evidence="3" id="KW-1185">Reference proteome</keyword>
<feature type="region of interest" description="Disordered" evidence="1">
    <location>
        <begin position="9"/>
        <end position="36"/>
    </location>
</feature>
<dbReference type="EMBL" id="JAVHNS010000001">
    <property type="protein sequence ID" value="KAK6363195.1"/>
    <property type="molecule type" value="Genomic_DNA"/>
</dbReference>